<dbReference type="RefSeq" id="WP_102366392.1">
    <property type="nucleotide sequence ID" value="NZ_CP020991.1"/>
</dbReference>
<feature type="active site" description="Charge relay system" evidence="5">
    <location>
        <position position="164"/>
    </location>
</feature>
<keyword evidence="4 5" id="KW-0720">Serine protease</keyword>
<evidence type="ECO:0000256" key="4">
    <source>
        <dbReference type="ARBA" id="ARBA00022825"/>
    </source>
</evidence>
<protein>
    <submittedName>
        <fullName evidence="7">Major intracellular serine protease</fullName>
    </submittedName>
</protein>
<evidence type="ECO:0000256" key="2">
    <source>
        <dbReference type="ARBA" id="ARBA00022670"/>
    </source>
</evidence>
<organism evidence="7 8">
    <name type="scientific">Monoglobus pectinilyticus</name>
    <dbReference type="NCBI Taxonomy" id="1981510"/>
    <lineage>
        <taxon>Bacteria</taxon>
        <taxon>Bacillati</taxon>
        <taxon>Bacillota</taxon>
        <taxon>Clostridia</taxon>
        <taxon>Monoglobales</taxon>
        <taxon>Monoglobaceae</taxon>
        <taxon>Monoglobus</taxon>
    </lineage>
</organism>
<feature type="active site" description="Charge relay system" evidence="5">
    <location>
        <position position="195"/>
    </location>
</feature>
<dbReference type="Proteomes" id="UP000235589">
    <property type="component" value="Chromosome"/>
</dbReference>
<dbReference type="InterPro" id="IPR050131">
    <property type="entry name" value="Peptidase_S8_subtilisin-like"/>
</dbReference>
<reference evidence="7 8" key="1">
    <citation type="submission" date="2017-04" db="EMBL/GenBank/DDBJ databases">
        <title>Monoglobus pectinilyticus 14 draft genome.</title>
        <authorList>
            <person name="Kim C."/>
            <person name="Rosendale D.I."/>
            <person name="Kelly W.J."/>
            <person name="Tannock G.W."/>
            <person name="Patchett M.L."/>
            <person name="Jordens J.Z."/>
        </authorList>
    </citation>
    <scope>NUCLEOTIDE SEQUENCE [LARGE SCALE GENOMIC DNA]</scope>
    <source>
        <strain evidence="7 8">14</strain>
    </source>
</reference>
<proteinExistence type="inferred from homology"/>
<evidence type="ECO:0000313" key="8">
    <source>
        <dbReference type="Proteomes" id="UP000235589"/>
    </source>
</evidence>
<dbReference type="PRINTS" id="PR00723">
    <property type="entry name" value="SUBTILISIN"/>
</dbReference>
<dbReference type="InterPro" id="IPR036852">
    <property type="entry name" value="Peptidase_S8/S53_dom_sf"/>
</dbReference>
<gene>
    <name evidence="7" type="ORF">B9O19_02120</name>
</gene>
<feature type="active site" description="Charge relay system" evidence="5">
    <location>
        <position position="363"/>
    </location>
</feature>
<evidence type="ECO:0000259" key="6">
    <source>
        <dbReference type="Pfam" id="PF00082"/>
    </source>
</evidence>
<dbReference type="Pfam" id="PF00082">
    <property type="entry name" value="Peptidase_S8"/>
    <property type="match status" value="1"/>
</dbReference>
<dbReference type="EMBL" id="CP020991">
    <property type="protein sequence ID" value="AUO20262.1"/>
    <property type="molecule type" value="Genomic_DNA"/>
</dbReference>
<dbReference type="PROSITE" id="PS00138">
    <property type="entry name" value="SUBTILASE_SER"/>
    <property type="match status" value="1"/>
</dbReference>
<dbReference type="PANTHER" id="PTHR43806">
    <property type="entry name" value="PEPTIDASE S8"/>
    <property type="match status" value="1"/>
</dbReference>
<dbReference type="InterPro" id="IPR015500">
    <property type="entry name" value="Peptidase_S8_subtilisin-rel"/>
</dbReference>
<dbReference type="AlphaFoldDB" id="A0A2K9P4S9"/>
<dbReference type="KEGG" id="mpec:B9O19_02120"/>
<accession>A0A2K9P4S9</accession>
<sequence>MKIFFNKILYSAVLTCLLIIVFQTVCFAEDGTSYDGYIVKFKSAPVMLAEESDVNQLSPIVKDENIYTVTNESKEFVDSLMQDQNVEYIEPNYIISLPDNEEITDINVLSESNNSNIAVLNSLSSFTQPNDTYYYNQWNMEMIKSPYWWQYGLDTKNIKIGIIDSGSPDRHPDITQNIAPGVDYTGTGIYDTYGHSTFISGILASDTNNLMGTAGILPSSTVIPFKVFTEKKTDSAIVIKAFYDAVDVYQCDVINLSLTFDSYIESFKYAIEHAVSKNIIVVAAVGNDGNKETEIATTIKYPAGYDNVIGVGSLTYSKKRASHSQYNSSVDVMAPGESIYSSSLTKDGKNNLIHSYSRGTGTSYATPHVTAAAAIAKYFNKDITPAEFLELIAETSDHLGDDGKNPEYGYGALNIQNIIETLSPSFAPAPTSAPVSSPELHTEIYPLVFDADLNSLKSSIQLYNDTDKNKFVDCYVVSYTESSDADGELVEHVTGSIVKNDVEIPASGHKTLPSLVLPVDKTGLRSLIRVFIWDDNMQPLMAPYEYEVKY</sequence>
<dbReference type="InterPro" id="IPR023828">
    <property type="entry name" value="Peptidase_S8_Ser-AS"/>
</dbReference>
<dbReference type="GeneID" id="98063493"/>
<name>A0A2K9P4S9_9FIRM</name>
<dbReference type="PROSITE" id="PS51892">
    <property type="entry name" value="SUBTILASE"/>
    <property type="match status" value="1"/>
</dbReference>
<dbReference type="InterPro" id="IPR000209">
    <property type="entry name" value="Peptidase_S8/S53_dom"/>
</dbReference>
<dbReference type="GO" id="GO:0006508">
    <property type="term" value="P:proteolysis"/>
    <property type="evidence" value="ECO:0007669"/>
    <property type="project" value="UniProtKB-KW"/>
</dbReference>
<keyword evidence="8" id="KW-1185">Reference proteome</keyword>
<dbReference type="OrthoDB" id="9798386at2"/>
<dbReference type="SUPFAM" id="SSF52743">
    <property type="entry name" value="Subtilisin-like"/>
    <property type="match status" value="1"/>
</dbReference>
<keyword evidence="2 5" id="KW-0645">Protease</keyword>
<comment type="similarity">
    <text evidence="1 5">Belongs to the peptidase S8 family.</text>
</comment>
<keyword evidence="3 5" id="KW-0378">Hydrolase</keyword>
<dbReference type="GO" id="GO:0004252">
    <property type="term" value="F:serine-type endopeptidase activity"/>
    <property type="evidence" value="ECO:0007669"/>
    <property type="project" value="UniProtKB-UniRule"/>
</dbReference>
<evidence type="ECO:0000313" key="7">
    <source>
        <dbReference type="EMBL" id="AUO20262.1"/>
    </source>
</evidence>
<evidence type="ECO:0000256" key="3">
    <source>
        <dbReference type="ARBA" id="ARBA00022801"/>
    </source>
</evidence>
<feature type="domain" description="Peptidase S8/S53" evidence="6">
    <location>
        <begin position="156"/>
        <end position="411"/>
    </location>
</feature>
<evidence type="ECO:0000256" key="1">
    <source>
        <dbReference type="ARBA" id="ARBA00011073"/>
    </source>
</evidence>
<dbReference type="Gene3D" id="3.40.50.200">
    <property type="entry name" value="Peptidase S8/S53 domain"/>
    <property type="match status" value="1"/>
</dbReference>
<dbReference type="PANTHER" id="PTHR43806:SF11">
    <property type="entry name" value="CEREVISIN-RELATED"/>
    <property type="match status" value="1"/>
</dbReference>
<evidence type="ECO:0000256" key="5">
    <source>
        <dbReference type="PROSITE-ProRule" id="PRU01240"/>
    </source>
</evidence>